<dbReference type="Proteomes" id="UP000292039">
    <property type="component" value="Unassembled WGS sequence"/>
</dbReference>
<comment type="caution">
    <text evidence="5">The sequence shown here is derived from an EMBL/GenBank/DDBJ whole genome shotgun (WGS) entry which is preliminary data.</text>
</comment>
<organism evidence="5 7">
    <name type="scientific">Kerstersia gyiorum</name>
    <dbReference type="NCBI Taxonomy" id="206506"/>
    <lineage>
        <taxon>Bacteria</taxon>
        <taxon>Pseudomonadati</taxon>
        <taxon>Pseudomonadota</taxon>
        <taxon>Betaproteobacteria</taxon>
        <taxon>Burkholderiales</taxon>
        <taxon>Alcaligenaceae</taxon>
        <taxon>Kerstersia</taxon>
    </lineage>
</organism>
<reference evidence="5 7" key="1">
    <citation type="submission" date="2015-04" db="EMBL/GenBank/DDBJ databases">
        <title>Genome sequence of Kerstersia gyiorum CG1.</title>
        <authorList>
            <person name="Greninger A.L."/>
            <person name="Kozyreva V."/>
            <person name="Chaturvedi V."/>
        </authorList>
    </citation>
    <scope>NUCLEOTIDE SEQUENCE [LARGE SCALE GENOMIC DNA]</scope>
    <source>
        <strain evidence="5 7">CG1</strain>
    </source>
</reference>
<dbReference type="InterPro" id="IPR000485">
    <property type="entry name" value="AsnC-type_HTH_dom"/>
</dbReference>
<dbReference type="Pfam" id="PF13404">
    <property type="entry name" value="HTH_AsnC-type"/>
    <property type="match status" value="1"/>
</dbReference>
<keyword evidence="7" id="KW-1185">Reference proteome</keyword>
<evidence type="ECO:0000313" key="6">
    <source>
        <dbReference type="EMBL" id="RZS69483.1"/>
    </source>
</evidence>
<protein>
    <submittedName>
        <fullName evidence="5">AsnC family transcriptional regulator</fullName>
    </submittedName>
</protein>
<accession>A0A171KPF6</accession>
<keyword evidence="3" id="KW-0804">Transcription</keyword>
<dbReference type="PANTHER" id="PTHR30154">
    <property type="entry name" value="LEUCINE-RESPONSIVE REGULATORY PROTEIN"/>
    <property type="match status" value="1"/>
</dbReference>
<dbReference type="SUPFAM" id="SSF46785">
    <property type="entry name" value="Winged helix' DNA-binding domain"/>
    <property type="match status" value="1"/>
</dbReference>
<dbReference type="PANTHER" id="PTHR30154:SF53">
    <property type="entry name" value="HTH-TYPE TRANSCRIPTIONAL REGULATOR LRPC"/>
    <property type="match status" value="1"/>
</dbReference>
<evidence type="ECO:0000313" key="5">
    <source>
        <dbReference type="EMBL" id="KKO70773.1"/>
    </source>
</evidence>
<dbReference type="Pfam" id="PF01037">
    <property type="entry name" value="AsnC_trans_reg"/>
    <property type="match status" value="1"/>
</dbReference>
<dbReference type="SMART" id="SM00344">
    <property type="entry name" value="HTH_ASNC"/>
    <property type="match status" value="1"/>
</dbReference>
<feature type="domain" description="HTH asnC-type" evidence="4">
    <location>
        <begin position="18"/>
        <end position="79"/>
    </location>
</feature>
<dbReference type="PRINTS" id="PR00033">
    <property type="entry name" value="HTHASNC"/>
</dbReference>
<dbReference type="EMBL" id="LBNE01000012">
    <property type="protein sequence ID" value="KKO70773.1"/>
    <property type="molecule type" value="Genomic_DNA"/>
</dbReference>
<evidence type="ECO:0000313" key="8">
    <source>
        <dbReference type="Proteomes" id="UP000292039"/>
    </source>
</evidence>
<evidence type="ECO:0000256" key="2">
    <source>
        <dbReference type="ARBA" id="ARBA00023125"/>
    </source>
</evidence>
<dbReference type="GO" id="GO:0043565">
    <property type="term" value="F:sequence-specific DNA binding"/>
    <property type="evidence" value="ECO:0007669"/>
    <property type="project" value="InterPro"/>
</dbReference>
<dbReference type="PATRIC" id="fig|206506.3.peg.3164"/>
<gene>
    <name evidence="5" type="ORF">AAV32_14855</name>
    <name evidence="6" type="ORF">EV679_2078</name>
</gene>
<evidence type="ECO:0000313" key="7">
    <source>
        <dbReference type="Proteomes" id="UP000078084"/>
    </source>
</evidence>
<name>A0A171KPF6_9BURK</name>
<dbReference type="STRING" id="206506.AAV32_14855"/>
<dbReference type="SUPFAM" id="SSF54909">
    <property type="entry name" value="Dimeric alpha+beta barrel"/>
    <property type="match status" value="1"/>
</dbReference>
<sequence>MEEKTNRIRKGAGGGAALDDVDRRLLSLIAADATRSYAALGEALHLSAPAVHERVKRLKQDGVIKGTVAVLDGPAIGRPLLAFIQVKTRNWATTLEQNDFTGLPDIEEVHTITGQSDVLLKVRTRDTQALEEILARIQGFEGIDGTHCIVALSTYLERGPSP</sequence>
<dbReference type="AlphaFoldDB" id="A0A171KPF6"/>
<reference evidence="6 8" key="2">
    <citation type="submission" date="2019-02" db="EMBL/GenBank/DDBJ databases">
        <title>Genomic Encyclopedia of Type Strains, Phase IV (KMG-IV): sequencing the most valuable type-strain genomes for metagenomic binning, comparative biology and taxonomic classification.</title>
        <authorList>
            <person name="Goeker M."/>
        </authorList>
    </citation>
    <scope>NUCLEOTIDE SEQUENCE [LARGE SCALE GENOMIC DNA]</scope>
    <source>
        <strain evidence="6 8">DSM 16618</strain>
    </source>
</reference>
<keyword evidence="2" id="KW-0238">DNA-binding</keyword>
<dbReference type="GO" id="GO:0005829">
    <property type="term" value="C:cytosol"/>
    <property type="evidence" value="ECO:0007669"/>
    <property type="project" value="TreeGrafter"/>
</dbReference>
<evidence type="ECO:0000259" key="4">
    <source>
        <dbReference type="PROSITE" id="PS50956"/>
    </source>
</evidence>
<dbReference type="GO" id="GO:0043200">
    <property type="term" value="P:response to amino acid"/>
    <property type="evidence" value="ECO:0007669"/>
    <property type="project" value="TreeGrafter"/>
</dbReference>
<dbReference type="InterPro" id="IPR019887">
    <property type="entry name" value="Tscrpt_reg_AsnC/Lrp_C"/>
</dbReference>
<proteinExistence type="predicted"/>
<dbReference type="EMBL" id="SGWZ01000003">
    <property type="protein sequence ID" value="RZS69483.1"/>
    <property type="molecule type" value="Genomic_DNA"/>
</dbReference>
<dbReference type="PROSITE" id="PS50956">
    <property type="entry name" value="HTH_ASNC_2"/>
    <property type="match status" value="1"/>
</dbReference>
<dbReference type="Proteomes" id="UP000078084">
    <property type="component" value="Unassembled WGS sequence"/>
</dbReference>
<dbReference type="InterPro" id="IPR011008">
    <property type="entry name" value="Dimeric_a/b-barrel"/>
</dbReference>
<dbReference type="InterPro" id="IPR036388">
    <property type="entry name" value="WH-like_DNA-bd_sf"/>
</dbReference>
<evidence type="ECO:0000256" key="1">
    <source>
        <dbReference type="ARBA" id="ARBA00023015"/>
    </source>
</evidence>
<dbReference type="Gene3D" id="3.30.70.920">
    <property type="match status" value="1"/>
</dbReference>
<dbReference type="InterPro" id="IPR019888">
    <property type="entry name" value="Tscrpt_reg_AsnC-like"/>
</dbReference>
<keyword evidence="1" id="KW-0805">Transcription regulation</keyword>
<dbReference type="InterPro" id="IPR036390">
    <property type="entry name" value="WH_DNA-bd_sf"/>
</dbReference>
<evidence type="ECO:0000256" key="3">
    <source>
        <dbReference type="ARBA" id="ARBA00023163"/>
    </source>
</evidence>
<dbReference type="Gene3D" id="1.10.10.10">
    <property type="entry name" value="Winged helix-like DNA-binding domain superfamily/Winged helix DNA-binding domain"/>
    <property type="match status" value="1"/>
</dbReference>